<feature type="region of interest" description="Disordered" evidence="1">
    <location>
        <begin position="1"/>
        <end position="93"/>
    </location>
</feature>
<accession>A0AAW2AKQ0</accession>
<evidence type="ECO:0000259" key="2">
    <source>
        <dbReference type="PROSITE" id="PS50090"/>
    </source>
</evidence>
<gene>
    <name evidence="3" type="ORF">ABG768_022362</name>
</gene>
<dbReference type="PANTHER" id="PTHR46760">
    <property type="entry name" value="TRANSCRIPTION TERMINATION FACTOR 1"/>
    <property type="match status" value="1"/>
</dbReference>
<dbReference type="GO" id="GO:0005730">
    <property type="term" value="C:nucleolus"/>
    <property type="evidence" value="ECO:0007669"/>
    <property type="project" value="TreeGrafter"/>
</dbReference>
<protein>
    <recommendedName>
        <fullName evidence="2">Myb-like domain-containing protein</fullName>
    </recommendedName>
</protein>
<dbReference type="GO" id="GO:0003682">
    <property type="term" value="F:chromatin binding"/>
    <property type="evidence" value="ECO:0007669"/>
    <property type="project" value="TreeGrafter"/>
</dbReference>
<dbReference type="PROSITE" id="PS50090">
    <property type="entry name" value="MYB_LIKE"/>
    <property type="match status" value="1"/>
</dbReference>
<dbReference type="CDD" id="cd00167">
    <property type="entry name" value="SANT"/>
    <property type="match status" value="1"/>
</dbReference>
<evidence type="ECO:0000256" key="1">
    <source>
        <dbReference type="SAM" id="MobiDB-lite"/>
    </source>
</evidence>
<dbReference type="GO" id="GO:0006363">
    <property type="term" value="P:termination of RNA polymerase I transcription"/>
    <property type="evidence" value="ECO:0007669"/>
    <property type="project" value="TreeGrafter"/>
</dbReference>
<reference evidence="3 4" key="1">
    <citation type="submission" date="2024-05" db="EMBL/GenBank/DDBJ databases">
        <title>A high-quality chromosomal-level genome assembly of Topmouth culter (Culter alburnus).</title>
        <authorList>
            <person name="Zhao H."/>
        </authorList>
    </citation>
    <scope>NUCLEOTIDE SEQUENCE [LARGE SCALE GENOMIC DNA]</scope>
    <source>
        <strain evidence="3">CATC2023</strain>
        <tissue evidence="3">Muscle</tissue>
    </source>
</reference>
<organism evidence="3 4">
    <name type="scientific">Culter alburnus</name>
    <name type="common">Topmouth culter</name>
    <dbReference type="NCBI Taxonomy" id="194366"/>
    <lineage>
        <taxon>Eukaryota</taxon>
        <taxon>Metazoa</taxon>
        <taxon>Chordata</taxon>
        <taxon>Craniata</taxon>
        <taxon>Vertebrata</taxon>
        <taxon>Euteleostomi</taxon>
        <taxon>Actinopterygii</taxon>
        <taxon>Neopterygii</taxon>
        <taxon>Teleostei</taxon>
        <taxon>Ostariophysi</taxon>
        <taxon>Cypriniformes</taxon>
        <taxon>Xenocyprididae</taxon>
        <taxon>Xenocypridinae</taxon>
        <taxon>Culter</taxon>
    </lineage>
</organism>
<evidence type="ECO:0000313" key="4">
    <source>
        <dbReference type="Proteomes" id="UP001479290"/>
    </source>
</evidence>
<feature type="domain" description="Myb-like" evidence="2">
    <location>
        <begin position="350"/>
        <end position="425"/>
    </location>
</feature>
<evidence type="ECO:0000313" key="3">
    <source>
        <dbReference type="EMBL" id="KAK9974256.1"/>
    </source>
</evidence>
<dbReference type="SMART" id="SM00717">
    <property type="entry name" value="SANT"/>
    <property type="match status" value="3"/>
</dbReference>
<keyword evidence="4" id="KW-1185">Reference proteome</keyword>
<dbReference type="Pfam" id="PF00249">
    <property type="entry name" value="Myb_DNA-binding"/>
    <property type="match status" value="1"/>
</dbReference>
<name>A0AAW2AKQ0_CULAL</name>
<feature type="compositionally biased region" description="Basic and acidic residues" evidence="1">
    <location>
        <begin position="38"/>
        <end position="51"/>
    </location>
</feature>
<dbReference type="AlphaFoldDB" id="A0AAW2AKQ0"/>
<dbReference type="FunFam" id="1.10.10.60:FF:000480">
    <property type="entry name" value="Si:ch73-376l24.4"/>
    <property type="match status" value="1"/>
</dbReference>
<dbReference type="Gene3D" id="1.10.10.60">
    <property type="entry name" value="Homeodomain-like"/>
    <property type="match status" value="2"/>
</dbReference>
<proteinExistence type="predicted"/>
<dbReference type="InterPro" id="IPR001005">
    <property type="entry name" value="SANT/Myb"/>
</dbReference>
<dbReference type="SUPFAM" id="SSF46689">
    <property type="entry name" value="Homeodomain-like"/>
    <property type="match status" value="1"/>
</dbReference>
<feature type="compositionally biased region" description="Basic residues" evidence="1">
    <location>
        <begin position="22"/>
        <end position="34"/>
    </location>
</feature>
<sequence>MDEKQSDLRNNTIGRINEEKVKKKKRRKKRKKNMNLHELTESSKVQTEKHNEKKQKKNIGELENTSQQTPTGKKKKRKLNEGGEIVVSGEASMDGGVTSLHEVRNMKAPTGSIEGKPAKAKRKRANVTETNCDDMAQEEQSVMTPEPEEVPYMSKESGFSVLPTGTKKHHKKKKLLEEPLVDTNPLNELKEFCPKIESRQPDEINKMIIYDLPRFREFKKKGVMLRHGRFSDAENERLKQNVEDFIALTGVKDATKLFHPKRFPEERHELIKLKKVYRFFEKIAEGIPRPCHDVFGRGRKVFDGTNYKGRFSEEEIKSLLKYHSLHGSNWQKISELTGRSSYSLEKRFSQITKKTGPWSMKEEQRLLRAVRDHIVTVLKSESPNNTTPKRVSREMLYQKLPWYNITLKVKTRNWTKCREKWLSMLAVRMSSGTLCRGRKAQEAKIRLIKAMYQLQVEDVTDVDWDDLTTVFGDVPPAHVQATWHKLKVCYVPEWKTKCFGDIVDFLYEKVLPVLEKDCEDLDDNELKVDQKQSFLLSDIFSDINEDDCSDSDAESGQK</sequence>
<dbReference type="InterPro" id="IPR053078">
    <property type="entry name" value="TTF1-like"/>
</dbReference>
<dbReference type="Proteomes" id="UP001479290">
    <property type="component" value="Unassembled WGS sequence"/>
</dbReference>
<dbReference type="PANTHER" id="PTHR46760:SF1">
    <property type="entry name" value="TRANSCRIPTION TERMINATION FACTOR 1"/>
    <property type="match status" value="1"/>
</dbReference>
<comment type="caution">
    <text evidence="3">The sequence shown here is derived from an EMBL/GenBank/DDBJ whole genome shotgun (WGS) entry which is preliminary data.</text>
</comment>
<dbReference type="InterPro" id="IPR009057">
    <property type="entry name" value="Homeodomain-like_sf"/>
</dbReference>
<dbReference type="EMBL" id="JAWDJR010000005">
    <property type="protein sequence ID" value="KAK9974256.1"/>
    <property type="molecule type" value="Genomic_DNA"/>
</dbReference>